<evidence type="ECO:0000313" key="1">
    <source>
        <dbReference type="EMBL" id="PYI28638.1"/>
    </source>
</evidence>
<dbReference type="Proteomes" id="UP000248817">
    <property type="component" value="Unassembled WGS sequence"/>
</dbReference>
<accession>A0A2V5HVW7</accession>
<organism evidence="1 2">
    <name type="scientific">Aspergillus indologenus CBS 114.80</name>
    <dbReference type="NCBI Taxonomy" id="1450541"/>
    <lineage>
        <taxon>Eukaryota</taxon>
        <taxon>Fungi</taxon>
        <taxon>Dikarya</taxon>
        <taxon>Ascomycota</taxon>
        <taxon>Pezizomycotina</taxon>
        <taxon>Eurotiomycetes</taxon>
        <taxon>Eurotiomycetidae</taxon>
        <taxon>Eurotiales</taxon>
        <taxon>Aspergillaceae</taxon>
        <taxon>Aspergillus</taxon>
        <taxon>Aspergillus subgen. Circumdati</taxon>
    </lineage>
</organism>
<reference evidence="1 2" key="1">
    <citation type="submission" date="2018-02" db="EMBL/GenBank/DDBJ databases">
        <title>The genomes of Aspergillus section Nigri reveals drivers in fungal speciation.</title>
        <authorList>
            <consortium name="DOE Joint Genome Institute"/>
            <person name="Vesth T.C."/>
            <person name="Nybo J."/>
            <person name="Theobald S."/>
            <person name="Brandl J."/>
            <person name="Frisvad J.C."/>
            <person name="Nielsen K.F."/>
            <person name="Lyhne E.K."/>
            <person name="Kogle M.E."/>
            <person name="Kuo A."/>
            <person name="Riley R."/>
            <person name="Clum A."/>
            <person name="Nolan M."/>
            <person name="Lipzen A."/>
            <person name="Salamov A."/>
            <person name="Henrissat B."/>
            <person name="Wiebenga A."/>
            <person name="De vries R.P."/>
            <person name="Grigoriev I.V."/>
            <person name="Mortensen U.H."/>
            <person name="Andersen M.R."/>
            <person name="Baker S.E."/>
        </authorList>
    </citation>
    <scope>NUCLEOTIDE SEQUENCE [LARGE SCALE GENOMIC DNA]</scope>
    <source>
        <strain evidence="1 2">CBS 114.80</strain>
    </source>
</reference>
<evidence type="ECO:0000313" key="2">
    <source>
        <dbReference type="Proteomes" id="UP000248817"/>
    </source>
</evidence>
<keyword evidence="2" id="KW-1185">Reference proteome</keyword>
<dbReference type="EMBL" id="KZ825544">
    <property type="protein sequence ID" value="PYI28638.1"/>
    <property type="molecule type" value="Genomic_DNA"/>
</dbReference>
<name>A0A2V5HVW7_9EURO</name>
<proteinExistence type="predicted"/>
<protein>
    <submittedName>
        <fullName evidence="1">Uncharacterized protein</fullName>
    </submittedName>
</protein>
<gene>
    <name evidence="1" type="ORF">BP00DRAFT_256236</name>
</gene>
<sequence length="79" mass="9548">MARSNYLRILRILEEINRCCVIPDIYYKVLEDCLVITFTQPSGRPLVQKRNTSCSTKIRKHIEYMWKSWKTILNYSSRY</sequence>
<dbReference type="AlphaFoldDB" id="A0A2V5HVW7"/>